<dbReference type="PANTHER" id="PTHR24421">
    <property type="entry name" value="NITRATE/NITRITE SENSOR PROTEIN NARX-RELATED"/>
    <property type="match status" value="1"/>
</dbReference>
<dbReference type="InterPro" id="IPR036890">
    <property type="entry name" value="HATPase_C_sf"/>
</dbReference>
<name>A0A917WED3_9ACTN</name>
<evidence type="ECO:0000313" key="7">
    <source>
        <dbReference type="EMBL" id="GGL95331.1"/>
    </source>
</evidence>
<dbReference type="InterPro" id="IPR011712">
    <property type="entry name" value="Sig_transdc_His_kin_sub3_dim/P"/>
</dbReference>
<dbReference type="SMART" id="SM00387">
    <property type="entry name" value="HATPase_c"/>
    <property type="match status" value="1"/>
</dbReference>
<feature type="transmembrane region" description="Helical" evidence="5">
    <location>
        <begin position="55"/>
        <end position="75"/>
    </location>
</feature>
<feature type="transmembrane region" description="Helical" evidence="5">
    <location>
        <begin position="24"/>
        <end position="43"/>
    </location>
</feature>
<keyword evidence="8" id="KW-1185">Reference proteome</keyword>
<keyword evidence="5" id="KW-0812">Transmembrane</keyword>
<protein>
    <submittedName>
        <fullName evidence="7">Histidine kinase</fullName>
    </submittedName>
</protein>
<feature type="region of interest" description="Disordered" evidence="4">
    <location>
        <begin position="369"/>
        <end position="419"/>
    </location>
</feature>
<feature type="transmembrane region" description="Helical" evidence="5">
    <location>
        <begin position="149"/>
        <end position="167"/>
    </location>
</feature>
<keyword evidence="1" id="KW-0808">Transferase</keyword>
<feature type="domain" description="Histidine kinase/HSP90-like ATPase" evidence="6">
    <location>
        <begin position="285"/>
        <end position="372"/>
    </location>
</feature>
<dbReference type="Proteomes" id="UP000655208">
    <property type="component" value="Unassembled WGS sequence"/>
</dbReference>
<feature type="compositionally biased region" description="Pro residues" evidence="4">
    <location>
        <begin position="380"/>
        <end position="397"/>
    </location>
</feature>
<keyword evidence="3" id="KW-0902">Two-component regulatory system</keyword>
<evidence type="ECO:0000256" key="4">
    <source>
        <dbReference type="SAM" id="MobiDB-lite"/>
    </source>
</evidence>
<dbReference type="InterPro" id="IPR050482">
    <property type="entry name" value="Sensor_HK_TwoCompSys"/>
</dbReference>
<evidence type="ECO:0000313" key="8">
    <source>
        <dbReference type="Proteomes" id="UP000655208"/>
    </source>
</evidence>
<dbReference type="InterPro" id="IPR003594">
    <property type="entry name" value="HATPase_dom"/>
</dbReference>
<evidence type="ECO:0000256" key="3">
    <source>
        <dbReference type="ARBA" id="ARBA00023012"/>
    </source>
</evidence>
<comment type="caution">
    <text evidence="7">The sequence shown here is derived from an EMBL/GenBank/DDBJ whole genome shotgun (WGS) entry which is preliminary data.</text>
</comment>
<evidence type="ECO:0000259" key="6">
    <source>
        <dbReference type="SMART" id="SM00387"/>
    </source>
</evidence>
<reference evidence="7" key="1">
    <citation type="journal article" date="2014" name="Int. J. Syst. Evol. Microbiol.">
        <title>Complete genome sequence of Corynebacterium casei LMG S-19264T (=DSM 44701T), isolated from a smear-ripened cheese.</title>
        <authorList>
            <consortium name="US DOE Joint Genome Institute (JGI-PGF)"/>
            <person name="Walter F."/>
            <person name="Albersmeier A."/>
            <person name="Kalinowski J."/>
            <person name="Ruckert C."/>
        </authorList>
    </citation>
    <scope>NUCLEOTIDE SEQUENCE</scope>
    <source>
        <strain evidence="7">CGMCC 4.7308</strain>
    </source>
</reference>
<proteinExistence type="predicted"/>
<gene>
    <name evidence="7" type="primary">desK</name>
    <name evidence="7" type="ORF">GCM10011594_13730</name>
</gene>
<reference evidence="7" key="2">
    <citation type="submission" date="2020-09" db="EMBL/GenBank/DDBJ databases">
        <authorList>
            <person name="Sun Q."/>
            <person name="Zhou Y."/>
        </authorList>
    </citation>
    <scope>NUCLEOTIDE SEQUENCE</scope>
    <source>
        <strain evidence="7">CGMCC 4.7308</strain>
    </source>
</reference>
<dbReference type="SUPFAM" id="SSF55874">
    <property type="entry name" value="ATPase domain of HSP90 chaperone/DNA topoisomerase II/histidine kinase"/>
    <property type="match status" value="1"/>
</dbReference>
<dbReference type="Gene3D" id="3.30.565.10">
    <property type="entry name" value="Histidine kinase-like ATPase, C-terminal domain"/>
    <property type="match status" value="1"/>
</dbReference>
<dbReference type="GO" id="GO:0000155">
    <property type="term" value="F:phosphorelay sensor kinase activity"/>
    <property type="evidence" value="ECO:0007669"/>
    <property type="project" value="InterPro"/>
</dbReference>
<evidence type="ECO:0000256" key="1">
    <source>
        <dbReference type="ARBA" id="ARBA00022679"/>
    </source>
</evidence>
<accession>A0A917WED3</accession>
<feature type="transmembrane region" description="Helical" evidence="5">
    <location>
        <begin position="82"/>
        <end position="99"/>
    </location>
</feature>
<keyword evidence="2 7" id="KW-0418">Kinase</keyword>
<dbReference type="Pfam" id="PF07730">
    <property type="entry name" value="HisKA_3"/>
    <property type="match status" value="1"/>
</dbReference>
<organism evidence="7 8">
    <name type="scientific">Nakamurella endophytica</name>
    <dbReference type="NCBI Taxonomy" id="1748367"/>
    <lineage>
        <taxon>Bacteria</taxon>
        <taxon>Bacillati</taxon>
        <taxon>Actinomycetota</taxon>
        <taxon>Actinomycetes</taxon>
        <taxon>Nakamurellales</taxon>
        <taxon>Nakamurellaceae</taxon>
        <taxon>Nakamurella</taxon>
    </lineage>
</organism>
<evidence type="ECO:0000256" key="2">
    <source>
        <dbReference type="ARBA" id="ARBA00022777"/>
    </source>
</evidence>
<dbReference type="CDD" id="cd16917">
    <property type="entry name" value="HATPase_UhpB-NarQ-NarX-like"/>
    <property type="match status" value="1"/>
</dbReference>
<dbReference type="EMBL" id="BMNA01000002">
    <property type="protein sequence ID" value="GGL95331.1"/>
    <property type="molecule type" value="Genomic_DNA"/>
</dbReference>
<dbReference type="GO" id="GO:0046983">
    <property type="term" value="F:protein dimerization activity"/>
    <property type="evidence" value="ECO:0007669"/>
    <property type="project" value="InterPro"/>
</dbReference>
<feature type="transmembrane region" description="Helical" evidence="5">
    <location>
        <begin position="105"/>
        <end position="137"/>
    </location>
</feature>
<dbReference type="PANTHER" id="PTHR24421:SF63">
    <property type="entry name" value="SENSOR HISTIDINE KINASE DESK"/>
    <property type="match status" value="1"/>
</dbReference>
<evidence type="ECO:0000256" key="5">
    <source>
        <dbReference type="SAM" id="Phobius"/>
    </source>
</evidence>
<dbReference type="Gene3D" id="1.20.5.1930">
    <property type="match status" value="1"/>
</dbReference>
<dbReference type="GO" id="GO:0016020">
    <property type="term" value="C:membrane"/>
    <property type="evidence" value="ECO:0007669"/>
    <property type="project" value="InterPro"/>
</dbReference>
<keyword evidence="5" id="KW-1133">Transmembrane helix</keyword>
<dbReference type="AlphaFoldDB" id="A0A917WED3"/>
<sequence>MGTAGVRGQGTAGRDDWVRGRQRWMAGACVSLVFLVSGVAEVARADLPTWSRVLGVAAIVLYGALHVLGPAWAIGRPMPQRCGVLALQVLASLPMFLWLGPDTSILWIFVAAAAAMLLRAPAAVGVAAVLAGALLLVDHAGGRGWSWENAATLLALALFTTAFARNVRLSIELRRTREELAQAAVAAERERIGRDLHDILGHSLTAIAVKAGLARRLVGRDDAAAGAEVADLERLAREALADVRATASGFRQVSLAPELAVAAAVLRAADIRAELPTAVDDVDPAARELFGYVVREAVTNVVRHSSARTCRIRLTPTSVEVRDDGAGSAPTGDGSGLSGLRARVAAAGGEMTAGPVEGGFLVRVSVTGTARRTPPSAGRTPPPVDPPTRPAPHPVVPAEPSATAPRTHPAAPGAASLGA</sequence>
<keyword evidence="5" id="KW-0472">Membrane</keyword>